<proteinExistence type="predicted"/>
<dbReference type="Gene3D" id="3.40.630.30">
    <property type="match status" value="1"/>
</dbReference>
<dbReference type="EMBL" id="AUZZ01011362">
    <property type="protein sequence ID" value="EQD26492.1"/>
    <property type="molecule type" value="Genomic_DNA"/>
</dbReference>
<sequence>ENDLDAVLAINNAAGPGILPLDGERLRRLYDNADYFRIAEVDGHAAGFLIAFREHAAHDSPNFAGSPNAIRPSSTSTAW</sequence>
<dbReference type="InterPro" id="IPR016181">
    <property type="entry name" value="Acyl_CoA_acyltransferase"/>
</dbReference>
<dbReference type="AlphaFoldDB" id="T0Y3H9"/>
<dbReference type="SUPFAM" id="SSF55729">
    <property type="entry name" value="Acyl-CoA N-acyltransferases (Nat)"/>
    <property type="match status" value="1"/>
</dbReference>
<reference evidence="1" key="2">
    <citation type="journal article" date="2014" name="ISME J.">
        <title>Microbial stratification in low pH oxic and suboxic macroscopic growths along an acid mine drainage.</title>
        <authorList>
            <person name="Mendez-Garcia C."/>
            <person name="Mesa V."/>
            <person name="Sprenger R.R."/>
            <person name="Richter M."/>
            <person name="Diez M.S."/>
            <person name="Solano J."/>
            <person name="Bargiela R."/>
            <person name="Golyshina O.V."/>
            <person name="Manteca A."/>
            <person name="Ramos J.L."/>
            <person name="Gallego J.R."/>
            <person name="Llorente I."/>
            <person name="Martins Dos Santos V.A."/>
            <person name="Jensen O.N."/>
            <person name="Pelaez A.I."/>
            <person name="Sanchez J."/>
            <person name="Ferrer M."/>
        </authorList>
    </citation>
    <scope>NUCLEOTIDE SEQUENCE</scope>
</reference>
<comment type="caution">
    <text evidence="1">The sequence shown here is derived from an EMBL/GenBank/DDBJ whole genome shotgun (WGS) entry which is preliminary data.</text>
</comment>
<dbReference type="GO" id="GO:0016740">
    <property type="term" value="F:transferase activity"/>
    <property type="evidence" value="ECO:0007669"/>
    <property type="project" value="UniProtKB-KW"/>
</dbReference>
<reference evidence="1" key="1">
    <citation type="submission" date="2013-08" db="EMBL/GenBank/DDBJ databases">
        <authorList>
            <person name="Mendez C."/>
            <person name="Richter M."/>
            <person name="Ferrer M."/>
            <person name="Sanchez J."/>
        </authorList>
    </citation>
    <scope>NUCLEOTIDE SEQUENCE</scope>
</reference>
<protein>
    <submittedName>
        <fullName evidence="1">Acetyltransferase</fullName>
    </submittedName>
</protein>
<gene>
    <name evidence="1" type="ORF">B2A_15615</name>
</gene>
<name>T0Y3H9_9ZZZZ</name>
<keyword evidence="1" id="KW-0808">Transferase</keyword>
<feature type="non-terminal residue" evidence="1">
    <location>
        <position position="1"/>
    </location>
</feature>
<organism evidence="1">
    <name type="scientific">mine drainage metagenome</name>
    <dbReference type="NCBI Taxonomy" id="410659"/>
    <lineage>
        <taxon>unclassified sequences</taxon>
        <taxon>metagenomes</taxon>
        <taxon>ecological metagenomes</taxon>
    </lineage>
</organism>
<accession>T0Y3H9</accession>
<evidence type="ECO:0000313" key="1">
    <source>
        <dbReference type="EMBL" id="EQD26492.1"/>
    </source>
</evidence>